<reference evidence="1 2" key="1">
    <citation type="journal article" date="2019" name="Sci. Rep.">
        <title>Orb-weaving spider Araneus ventricosus genome elucidates the spidroin gene catalogue.</title>
        <authorList>
            <person name="Kono N."/>
            <person name="Nakamura H."/>
            <person name="Ohtoshi R."/>
            <person name="Moran D.A.P."/>
            <person name="Shinohara A."/>
            <person name="Yoshida Y."/>
            <person name="Fujiwara M."/>
            <person name="Mori M."/>
            <person name="Tomita M."/>
            <person name="Arakawa K."/>
        </authorList>
    </citation>
    <scope>NUCLEOTIDE SEQUENCE [LARGE SCALE GENOMIC DNA]</scope>
</reference>
<accession>A0A4Y2C648</accession>
<dbReference type="EMBL" id="BGPR01000149">
    <property type="protein sequence ID" value="GBL99659.1"/>
    <property type="molecule type" value="Genomic_DNA"/>
</dbReference>
<proteinExistence type="predicted"/>
<sequence length="125" mass="14445">MSFLAQGTKEDLKALAADLGIEVTDDMTFLNMKDLIIKNASYDANFCESCLTFIFSERKAEETLQRDQLEKERNFELEKPKIQAKQSSTIESLKSSDEICPRFNLQRMLPQFEKDGDMDLYLKLC</sequence>
<name>A0A4Y2C648_ARAVE</name>
<dbReference type="AlphaFoldDB" id="A0A4Y2C648"/>
<evidence type="ECO:0000313" key="2">
    <source>
        <dbReference type="Proteomes" id="UP000499080"/>
    </source>
</evidence>
<organism evidence="1 2">
    <name type="scientific">Araneus ventricosus</name>
    <name type="common">Orbweaver spider</name>
    <name type="synonym">Epeira ventricosa</name>
    <dbReference type="NCBI Taxonomy" id="182803"/>
    <lineage>
        <taxon>Eukaryota</taxon>
        <taxon>Metazoa</taxon>
        <taxon>Ecdysozoa</taxon>
        <taxon>Arthropoda</taxon>
        <taxon>Chelicerata</taxon>
        <taxon>Arachnida</taxon>
        <taxon>Araneae</taxon>
        <taxon>Araneomorphae</taxon>
        <taxon>Entelegynae</taxon>
        <taxon>Araneoidea</taxon>
        <taxon>Araneidae</taxon>
        <taxon>Araneus</taxon>
    </lineage>
</organism>
<dbReference type="Proteomes" id="UP000499080">
    <property type="component" value="Unassembled WGS sequence"/>
</dbReference>
<protein>
    <submittedName>
        <fullName evidence="1">Uncharacterized protein</fullName>
    </submittedName>
</protein>
<keyword evidence="2" id="KW-1185">Reference proteome</keyword>
<gene>
    <name evidence="1" type="ORF">AVEN_68903_1</name>
</gene>
<evidence type="ECO:0000313" key="1">
    <source>
        <dbReference type="EMBL" id="GBL99659.1"/>
    </source>
</evidence>
<comment type="caution">
    <text evidence="1">The sequence shown here is derived from an EMBL/GenBank/DDBJ whole genome shotgun (WGS) entry which is preliminary data.</text>
</comment>